<dbReference type="InterPro" id="IPR011022">
    <property type="entry name" value="Arrestin_C-like"/>
</dbReference>
<dbReference type="PANTHER" id="PTHR11188">
    <property type="entry name" value="ARRESTIN DOMAIN CONTAINING PROTEIN"/>
    <property type="match status" value="1"/>
</dbReference>
<dbReference type="GO" id="GO:0005829">
    <property type="term" value="C:cytosol"/>
    <property type="evidence" value="ECO:0007669"/>
    <property type="project" value="TreeGrafter"/>
</dbReference>
<dbReference type="Pfam" id="PF02752">
    <property type="entry name" value="Arrestin_C"/>
    <property type="match status" value="1"/>
</dbReference>
<dbReference type="GO" id="GO:0005886">
    <property type="term" value="C:plasma membrane"/>
    <property type="evidence" value="ECO:0007669"/>
    <property type="project" value="TreeGrafter"/>
</dbReference>
<dbReference type="Proteomes" id="UP000193560">
    <property type="component" value="Unassembled WGS sequence"/>
</dbReference>
<organism evidence="3 4">
    <name type="scientific">Absidia repens</name>
    <dbReference type="NCBI Taxonomy" id="90262"/>
    <lineage>
        <taxon>Eukaryota</taxon>
        <taxon>Fungi</taxon>
        <taxon>Fungi incertae sedis</taxon>
        <taxon>Mucoromycota</taxon>
        <taxon>Mucoromycotina</taxon>
        <taxon>Mucoromycetes</taxon>
        <taxon>Mucorales</taxon>
        <taxon>Cunninghamellaceae</taxon>
        <taxon>Absidia</taxon>
    </lineage>
</organism>
<accession>A0A1X2I6V7</accession>
<reference evidence="3 4" key="1">
    <citation type="submission" date="2016-07" db="EMBL/GenBank/DDBJ databases">
        <title>Pervasive Adenine N6-methylation of Active Genes in Fungi.</title>
        <authorList>
            <consortium name="DOE Joint Genome Institute"/>
            <person name="Mondo S.J."/>
            <person name="Dannebaum R.O."/>
            <person name="Kuo R.C."/>
            <person name="Labutti K."/>
            <person name="Haridas S."/>
            <person name="Kuo A."/>
            <person name="Salamov A."/>
            <person name="Ahrendt S.R."/>
            <person name="Lipzen A."/>
            <person name="Sullivan W."/>
            <person name="Andreopoulos W.B."/>
            <person name="Clum A."/>
            <person name="Lindquist E."/>
            <person name="Daum C."/>
            <person name="Ramamoorthy G.K."/>
            <person name="Gryganskyi A."/>
            <person name="Culley D."/>
            <person name="Magnuson J.K."/>
            <person name="James T.Y."/>
            <person name="O'Malley M.A."/>
            <person name="Stajich J.E."/>
            <person name="Spatafora J.W."/>
            <person name="Visel A."/>
            <person name="Grigoriev I.V."/>
        </authorList>
    </citation>
    <scope>NUCLEOTIDE SEQUENCE [LARGE SCALE GENOMIC DNA]</scope>
    <source>
        <strain evidence="3 4">NRRL 1336</strain>
    </source>
</reference>
<dbReference type="EMBL" id="MCGE01000023">
    <property type="protein sequence ID" value="ORZ10724.1"/>
    <property type="molecule type" value="Genomic_DNA"/>
</dbReference>
<dbReference type="InterPro" id="IPR014756">
    <property type="entry name" value="Ig_E-set"/>
</dbReference>
<feature type="region of interest" description="Disordered" evidence="1">
    <location>
        <begin position="368"/>
        <end position="393"/>
    </location>
</feature>
<dbReference type="InterPro" id="IPR050357">
    <property type="entry name" value="Arrestin_domain-protein"/>
</dbReference>
<dbReference type="InterPro" id="IPR011021">
    <property type="entry name" value="Arrestin-like_N"/>
</dbReference>
<feature type="domain" description="Arrestin C-terminal-like" evidence="2">
    <location>
        <begin position="175"/>
        <end position="310"/>
    </location>
</feature>
<dbReference type="GO" id="GO:0070086">
    <property type="term" value="P:ubiquitin-dependent endocytosis"/>
    <property type="evidence" value="ECO:0007669"/>
    <property type="project" value="TreeGrafter"/>
</dbReference>
<evidence type="ECO:0000313" key="4">
    <source>
        <dbReference type="Proteomes" id="UP000193560"/>
    </source>
</evidence>
<dbReference type="SUPFAM" id="SSF81296">
    <property type="entry name" value="E set domains"/>
    <property type="match status" value="1"/>
</dbReference>
<proteinExistence type="predicted"/>
<dbReference type="Gene3D" id="2.60.40.640">
    <property type="match status" value="2"/>
</dbReference>
<keyword evidence="4" id="KW-1185">Reference proteome</keyword>
<feature type="compositionally biased region" description="Polar residues" evidence="1">
    <location>
        <begin position="369"/>
        <end position="384"/>
    </location>
</feature>
<comment type="caution">
    <text evidence="3">The sequence shown here is derived from an EMBL/GenBank/DDBJ whole genome shotgun (WGS) entry which is preliminary data.</text>
</comment>
<evidence type="ECO:0000259" key="2">
    <source>
        <dbReference type="SMART" id="SM01017"/>
    </source>
</evidence>
<sequence length="506" mass="56350">MVHAIRKSVELRIDLEDEPILLMGTPEESAGKMLRGVLHLNTTEPIKVKAIGLRFVGKMKVSWSEGVGHHQHYYKQERNIMEHSWQFIPMATSTQKKTYSLAAGEHSFNFELMLPGDLPQSLDTEGGQVLYRLKAMVERPAFVHNIIKKRYVKVVRSMLPSEFELVQSMEIHNTWVDKMMYDIVMPSKMYALGETITMTFHISPIAPELKVRSICASLKEYCSYTIKDNSKMDARIIHFEKLLDPFCHSAGQWSRDVTLDVPATSPLIFCDTDNEMIKIRHKMKFVISLINADGHLSELRCSVPVVVVDSVADQQENMLPAYDQTWRSVPYDPAVFEALRCRSSVSQPICDPPVSATSSTSAIGIAPTEASTTSSPVEITSSRQPVVGRSGIFPMTPMVAPPNESRESSSSCRAPVTISGRARTLSISTLSASPSNNSFSNSHMNLVANARGTRNDTYEGSQQTDPWWQGMDLSRVPSYNSSANLDHVALSSSLPAYDQISCSPRV</sequence>
<dbReference type="InterPro" id="IPR014752">
    <property type="entry name" value="Arrestin-like_C"/>
</dbReference>
<dbReference type="PANTHER" id="PTHR11188:SF17">
    <property type="entry name" value="FI21816P1"/>
    <property type="match status" value="1"/>
</dbReference>
<dbReference type="Pfam" id="PF00339">
    <property type="entry name" value="Arrestin_N"/>
    <property type="match status" value="1"/>
</dbReference>
<dbReference type="AlphaFoldDB" id="A0A1X2I6V7"/>
<dbReference type="GO" id="GO:0030674">
    <property type="term" value="F:protein-macromolecule adaptor activity"/>
    <property type="evidence" value="ECO:0007669"/>
    <property type="project" value="TreeGrafter"/>
</dbReference>
<dbReference type="SMART" id="SM01017">
    <property type="entry name" value="Arrestin_C"/>
    <property type="match status" value="1"/>
</dbReference>
<protein>
    <submittedName>
        <fullName evidence="3">Or S-antigen, N-terminal domain-domain-containing protein</fullName>
    </submittedName>
</protein>
<evidence type="ECO:0000256" key="1">
    <source>
        <dbReference type="SAM" id="MobiDB-lite"/>
    </source>
</evidence>
<dbReference type="GO" id="GO:0031625">
    <property type="term" value="F:ubiquitin protein ligase binding"/>
    <property type="evidence" value="ECO:0007669"/>
    <property type="project" value="TreeGrafter"/>
</dbReference>
<evidence type="ECO:0000313" key="3">
    <source>
        <dbReference type="EMBL" id="ORZ10724.1"/>
    </source>
</evidence>
<dbReference type="OrthoDB" id="2333384at2759"/>
<name>A0A1X2I6V7_9FUNG</name>
<dbReference type="STRING" id="90262.A0A1X2I6V7"/>
<gene>
    <name evidence="3" type="ORF">BCR42DRAFT_421882</name>
</gene>